<organism evidence="2 3">
    <name type="scientific">Ferroplasma acidiphilum</name>
    <dbReference type="NCBI Taxonomy" id="74969"/>
    <lineage>
        <taxon>Archaea</taxon>
        <taxon>Methanobacteriati</taxon>
        <taxon>Thermoplasmatota</taxon>
        <taxon>Thermoplasmata</taxon>
        <taxon>Thermoplasmatales</taxon>
        <taxon>Ferroplasmaceae</taxon>
        <taxon>Ferroplasma</taxon>
    </lineage>
</organism>
<dbReference type="InterPro" id="IPR023606">
    <property type="entry name" value="CoA-Trfase_III_dom_1_sf"/>
</dbReference>
<name>A0A1V0N3H5_9ARCH</name>
<dbReference type="InterPro" id="IPR044855">
    <property type="entry name" value="CoA-Trfase_III_dom3_sf"/>
</dbReference>
<dbReference type="AlphaFoldDB" id="A0A1V0N3H5"/>
<dbReference type="PANTHER" id="PTHR48207:SF3">
    <property type="entry name" value="SUCCINATE--HYDROXYMETHYLGLUTARATE COA-TRANSFERASE"/>
    <property type="match status" value="1"/>
</dbReference>
<dbReference type="Gene3D" id="3.40.50.10540">
    <property type="entry name" value="Crotonobetainyl-coa:carnitine coa-transferase, domain 1"/>
    <property type="match status" value="1"/>
</dbReference>
<dbReference type="Pfam" id="PF02515">
    <property type="entry name" value="CoA_transf_3"/>
    <property type="match status" value="1"/>
</dbReference>
<dbReference type="GO" id="GO:0008410">
    <property type="term" value="F:CoA-transferase activity"/>
    <property type="evidence" value="ECO:0007669"/>
    <property type="project" value="TreeGrafter"/>
</dbReference>
<dbReference type="EMBL" id="CP015363">
    <property type="protein sequence ID" value="ARD84649.1"/>
    <property type="molecule type" value="Genomic_DNA"/>
</dbReference>
<dbReference type="PANTHER" id="PTHR48207">
    <property type="entry name" value="SUCCINATE--HYDROXYMETHYLGLUTARATE COA-TRANSFERASE"/>
    <property type="match status" value="1"/>
</dbReference>
<dbReference type="Proteomes" id="UP000192050">
    <property type="component" value="Chromosome"/>
</dbReference>
<dbReference type="SUPFAM" id="SSF89796">
    <property type="entry name" value="CoA-transferase family III (CaiB/BaiF)"/>
    <property type="match status" value="1"/>
</dbReference>
<sequence>MENALKGIKILDLTQAMSGPFATMLLGDLGADIIKIEPPDGDQTRSWAPPYMEGISSYFMSTNRNKRSLAINLKTEEGKQIFRKLIAESDVLVENFRPGVIEKLGFSYDIARSINKNIVYCSISGYGQTGPMRDYPGYDLAILAMSGLLGITGNPGESPVKFAVPIADITTALFATVSILSALYNRERTGEGQYIDLSMLDSNFLVLTHQLMSYLSTGKNPEKLGSAHSSIAPYQAYKTLDSYIVITVGTEKLWKTFCETIDPGLENRTEFKTNVDRVSHRELLKKEIEDALKKKTTEDIYRTLVQNGIPCAPVNSVADAASSSQIKFREMIINMDTDYGKIRIPGTPFKLSKTPGEIRFPPPSLGSGNEEILQDIGMTSGQIEELYNKNIIFKRMKDE</sequence>
<keyword evidence="1 2" id="KW-0808">Transferase</keyword>
<dbReference type="InterPro" id="IPR003673">
    <property type="entry name" value="CoA-Trfase_fam_III"/>
</dbReference>
<reference evidence="2 3" key="1">
    <citation type="submission" date="2011-10" db="EMBL/GenBank/DDBJ databases">
        <title>Metabolic and evolutionary patterns in the extreme acidophile Ferroplasma acidiphilum.</title>
        <authorList>
            <person name="Golyshina O.V."/>
            <person name="Kozyavkin S.A."/>
            <person name="Tatusov R.L."/>
            <person name="Slesarev A.I."/>
            <person name="Golyshin P.N."/>
        </authorList>
    </citation>
    <scope>NUCLEOTIDE SEQUENCE [LARGE SCALE GENOMIC DNA]</scope>
    <source>
        <strain evidence="3">Y</strain>
    </source>
</reference>
<dbReference type="InterPro" id="IPR050483">
    <property type="entry name" value="CoA-transferase_III_domain"/>
</dbReference>
<evidence type="ECO:0000313" key="2">
    <source>
        <dbReference type="EMBL" id="ARD84649.1"/>
    </source>
</evidence>
<gene>
    <name evidence="2" type="primary">caiB</name>
    <name evidence="2" type="ORF">FAD_0745</name>
</gene>
<dbReference type="GeneID" id="31676248"/>
<dbReference type="OrthoDB" id="28444at2157"/>
<accession>A0A1V0N3H5</accession>
<protein>
    <submittedName>
        <fullName evidence="2">Acyl-CoA transferases/carnitine dehydratase</fullName>
    </submittedName>
</protein>
<evidence type="ECO:0000313" key="3">
    <source>
        <dbReference type="Proteomes" id="UP000192050"/>
    </source>
</evidence>
<dbReference type="RefSeq" id="WP_081141902.1">
    <property type="nucleotide sequence ID" value="NZ_CP015363.1"/>
</dbReference>
<dbReference type="KEGG" id="fai:FAD_0745"/>
<proteinExistence type="predicted"/>
<evidence type="ECO:0000256" key="1">
    <source>
        <dbReference type="ARBA" id="ARBA00022679"/>
    </source>
</evidence>
<dbReference type="Gene3D" id="3.30.1540.10">
    <property type="entry name" value="formyl-coa transferase, domain 3"/>
    <property type="match status" value="1"/>
</dbReference>
<keyword evidence="3" id="KW-1185">Reference proteome</keyword>